<sequence>MRRKQGTWHKRKLSHFAIKVGLVDYFTASDVVGAELYDIYAVDEGDWELVNGDDMYYIDGDGNTYDSEMAYERVRELETMIDNKEEGQDISNWERDIDLLTNYGEVRWVYDYYKITEKGAKILMNESNELVYYNSEIDVYVWGICHYGMSWKLIPTSIPI</sequence>
<proteinExistence type="predicted"/>
<name>A0A412KM83_9FIRM</name>
<evidence type="ECO:0000313" key="1">
    <source>
        <dbReference type="EMBL" id="RGS69838.1"/>
    </source>
</evidence>
<organism evidence="1 4">
    <name type="scientific">Blautia obeum</name>
    <dbReference type="NCBI Taxonomy" id="40520"/>
    <lineage>
        <taxon>Bacteria</taxon>
        <taxon>Bacillati</taxon>
        <taxon>Bacillota</taxon>
        <taxon>Clostridia</taxon>
        <taxon>Lachnospirales</taxon>
        <taxon>Lachnospiraceae</taxon>
        <taxon>Blautia</taxon>
    </lineage>
</organism>
<comment type="caution">
    <text evidence="1">The sequence shown here is derived from an EMBL/GenBank/DDBJ whole genome shotgun (WGS) entry which is preliminary data.</text>
</comment>
<gene>
    <name evidence="2" type="ORF">DW222_17635</name>
    <name evidence="1" type="ORF">DWX77_14260</name>
</gene>
<evidence type="ECO:0000313" key="4">
    <source>
        <dbReference type="Proteomes" id="UP000284242"/>
    </source>
</evidence>
<dbReference type="Proteomes" id="UP000284024">
    <property type="component" value="Unassembled WGS sequence"/>
</dbReference>
<dbReference type="EMBL" id="QRVV01000065">
    <property type="protein sequence ID" value="RGS69838.1"/>
    <property type="molecule type" value="Genomic_DNA"/>
</dbReference>
<accession>A0A412KM83</accession>
<protein>
    <submittedName>
        <fullName evidence="1">Uncharacterized protein</fullName>
    </submittedName>
</protein>
<dbReference type="Proteomes" id="UP000284242">
    <property type="component" value="Unassembled WGS sequence"/>
</dbReference>
<dbReference type="RefSeq" id="WP_118236174.1">
    <property type="nucleotide sequence ID" value="NZ_QRJH01000017.1"/>
</dbReference>
<dbReference type="AlphaFoldDB" id="A0A412KM83"/>
<evidence type="ECO:0000313" key="2">
    <source>
        <dbReference type="EMBL" id="RHH14692.1"/>
    </source>
</evidence>
<evidence type="ECO:0000313" key="3">
    <source>
        <dbReference type="Proteomes" id="UP000284024"/>
    </source>
</evidence>
<dbReference type="EMBL" id="QRJH01000017">
    <property type="protein sequence ID" value="RHH14692.1"/>
    <property type="molecule type" value="Genomic_DNA"/>
</dbReference>
<reference evidence="3 4" key="1">
    <citation type="submission" date="2018-08" db="EMBL/GenBank/DDBJ databases">
        <title>A genome reference for cultivated species of the human gut microbiota.</title>
        <authorList>
            <person name="Zou Y."/>
            <person name="Xue W."/>
            <person name="Luo G."/>
        </authorList>
    </citation>
    <scope>NUCLEOTIDE SEQUENCE [LARGE SCALE GENOMIC DNA]</scope>
    <source>
        <strain evidence="1 4">AF21-24</strain>
        <strain evidence="2 3">AM18-2AC</strain>
    </source>
</reference>